<accession>K0S1Y1</accession>
<dbReference type="AlphaFoldDB" id="K0S1Y1"/>
<keyword evidence="5" id="KW-1185">Reference proteome</keyword>
<reference evidence="4 5" key="1">
    <citation type="journal article" date="2012" name="Genome Biol.">
        <title>Genome and low-iron response of an oceanic diatom adapted to chronic iron limitation.</title>
        <authorList>
            <person name="Lommer M."/>
            <person name="Specht M."/>
            <person name="Roy A.S."/>
            <person name="Kraemer L."/>
            <person name="Andreson R."/>
            <person name="Gutowska M.A."/>
            <person name="Wolf J."/>
            <person name="Bergner S.V."/>
            <person name="Schilhabel M.B."/>
            <person name="Klostermeier U.C."/>
            <person name="Beiko R.G."/>
            <person name="Rosenstiel P."/>
            <person name="Hippler M."/>
            <person name="Laroche J."/>
        </authorList>
    </citation>
    <scope>NUCLEOTIDE SEQUENCE [LARGE SCALE GENOMIC DNA]</scope>
    <source>
        <strain evidence="4 5">CCMP1005</strain>
    </source>
</reference>
<evidence type="ECO:0000313" key="5">
    <source>
        <dbReference type="Proteomes" id="UP000266841"/>
    </source>
</evidence>
<organism evidence="4 5">
    <name type="scientific">Thalassiosira oceanica</name>
    <name type="common">Marine diatom</name>
    <dbReference type="NCBI Taxonomy" id="159749"/>
    <lineage>
        <taxon>Eukaryota</taxon>
        <taxon>Sar</taxon>
        <taxon>Stramenopiles</taxon>
        <taxon>Ochrophyta</taxon>
        <taxon>Bacillariophyta</taxon>
        <taxon>Coscinodiscophyceae</taxon>
        <taxon>Thalassiosirophycidae</taxon>
        <taxon>Thalassiosirales</taxon>
        <taxon>Thalassiosiraceae</taxon>
        <taxon>Thalassiosira</taxon>
    </lineage>
</organism>
<feature type="compositionally biased region" description="Basic residues" evidence="1">
    <location>
        <begin position="312"/>
        <end position="324"/>
    </location>
</feature>
<feature type="chain" id="PRO_5003837475" evidence="3">
    <location>
        <begin position="19"/>
        <end position="737"/>
    </location>
</feature>
<evidence type="ECO:0000256" key="1">
    <source>
        <dbReference type="SAM" id="MobiDB-lite"/>
    </source>
</evidence>
<feature type="transmembrane region" description="Helical" evidence="2">
    <location>
        <begin position="381"/>
        <end position="400"/>
    </location>
</feature>
<dbReference type="Proteomes" id="UP000266841">
    <property type="component" value="Unassembled WGS sequence"/>
</dbReference>
<keyword evidence="3" id="KW-0732">Signal</keyword>
<protein>
    <submittedName>
        <fullName evidence="4">Uncharacterized protein</fullName>
    </submittedName>
</protein>
<gene>
    <name evidence="4" type="ORF">THAOC_20623</name>
</gene>
<feature type="compositionally biased region" description="Polar residues" evidence="1">
    <location>
        <begin position="222"/>
        <end position="247"/>
    </location>
</feature>
<evidence type="ECO:0000256" key="3">
    <source>
        <dbReference type="SAM" id="SignalP"/>
    </source>
</evidence>
<dbReference type="EMBL" id="AGNL01023411">
    <property type="protein sequence ID" value="EJK59185.1"/>
    <property type="molecule type" value="Genomic_DNA"/>
</dbReference>
<feature type="region of interest" description="Disordered" evidence="1">
    <location>
        <begin position="222"/>
        <end position="264"/>
    </location>
</feature>
<sequence>MRMLWLPLLGTMHDLVWGDGNSLPTLDNSVLGAESNGRGDGSNLFSEDSPSLDDDVVTNSKLVEEPQTINIAESMKQLNSIHRSQLRGGTRLSISHPEEFGNNDREEVVATLLSAMPDIKALVSSVEEGGDLAPELGIALPPELKQIDGATLALISGDHLAKSLAGALDFMPTDIFGQIAGNTRDILHIIKEIQTALGPINQHRHLKKKSNLFDPWLDMSGQEKSASVNQPKNQPTHHSTNQPTNGQGEKKTNGSSKDKQQKQSPFDIFELQKRKLKFQPGRMLSDNPRVKELISESKKRKCSGLSKSLNQHTHKHKERNHRRLQATDQCRQVDCDPDDYALAERNFTPSIDLAVMFGLGFIDSNTDSYMIRGMTTLLENVRYIMIAVVSFCITSIFNAYMNKLVNAFLSNLSYIADGFTTLLAILAFFTQWNMILVAYEDKLADGPWYAKCMHKSIRFSIRVLGLAEDVVDFLTLPPEREDARPGVPTGVNNEHQLTHVTTMPSGGPPGAAARGAALGGRPEFLTSSRARLERRCGRDALLRSVDCCVRQCPAPPAFSLDDKPLCKASKRPKKIIFRETPRVIDPARHPSTRPTTHHDVRAALSRGFRAVFDCRSHSNVVSHRVSDGSLTAGLAKPLTSPVIIHLTKKLMSESKRTLEDPLTKRIRVWNDHYSNLIIGEIQVLDSEGINHSLESNTSQSSSSEDKIALKVIDGSFASYAETEFENDEAQCEHAREE</sequence>
<feature type="non-terminal residue" evidence="4">
    <location>
        <position position="737"/>
    </location>
</feature>
<feature type="compositionally biased region" description="Basic and acidic residues" evidence="1">
    <location>
        <begin position="248"/>
        <end position="261"/>
    </location>
</feature>
<feature type="transmembrane region" description="Helical" evidence="2">
    <location>
        <begin position="412"/>
        <end position="432"/>
    </location>
</feature>
<comment type="caution">
    <text evidence="4">The sequence shown here is derived from an EMBL/GenBank/DDBJ whole genome shotgun (WGS) entry which is preliminary data.</text>
</comment>
<feature type="signal peptide" evidence="3">
    <location>
        <begin position="1"/>
        <end position="18"/>
    </location>
</feature>
<keyword evidence="2" id="KW-1133">Transmembrane helix</keyword>
<keyword evidence="2" id="KW-0472">Membrane</keyword>
<name>K0S1Y1_THAOC</name>
<evidence type="ECO:0000313" key="4">
    <source>
        <dbReference type="EMBL" id="EJK59185.1"/>
    </source>
</evidence>
<feature type="region of interest" description="Disordered" evidence="1">
    <location>
        <begin position="31"/>
        <end position="53"/>
    </location>
</feature>
<proteinExistence type="predicted"/>
<feature type="region of interest" description="Disordered" evidence="1">
    <location>
        <begin position="295"/>
        <end position="324"/>
    </location>
</feature>
<keyword evidence="2" id="KW-0812">Transmembrane</keyword>
<evidence type="ECO:0000256" key="2">
    <source>
        <dbReference type="SAM" id="Phobius"/>
    </source>
</evidence>